<proteinExistence type="predicted"/>
<gene>
    <name evidence="1" type="ORF">GCM10011514_04780</name>
</gene>
<evidence type="ECO:0000313" key="2">
    <source>
        <dbReference type="Proteomes" id="UP000609064"/>
    </source>
</evidence>
<accession>A0A916YFY6</accession>
<keyword evidence="2" id="KW-1185">Reference proteome</keyword>
<protein>
    <submittedName>
        <fullName evidence="1">Uncharacterized protein</fullName>
    </submittedName>
</protein>
<reference evidence="1" key="1">
    <citation type="journal article" date="2014" name="Int. J. Syst. Evol. Microbiol.">
        <title>Complete genome sequence of Corynebacterium casei LMG S-19264T (=DSM 44701T), isolated from a smear-ripened cheese.</title>
        <authorList>
            <consortium name="US DOE Joint Genome Institute (JGI-PGF)"/>
            <person name="Walter F."/>
            <person name="Albersmeier A."/>
            <person name="Kalinowski J."/>
            <person name="Ruckert C."/>
        </authorList>
    </citation>
    <scope>NUCLEOTIDE SEQUENCE</scope>
    <source>
        <strain evidence="1">CGMCC 1.15958</strain>
    </source>
</reference>
<reference evidence="1" key="2">
    <citation type="submission" date="2020-09" db="EMBL/GenBank/DDBJ databases">
        <authorList>
            <person name="Sun Q."/>
            <person name="Zhou Y."/>
        </authorList>
    </citation>
    <scope>NUCLEOTIDE SEQUENCE</scope>
    <source>
        <strain evidence="1">CGMCC 1.15958</strain>
    </source>
</reference>
<dbReference type="RefSeq" id="WP_188764274.1">
    <property type="nucleotide sequence ID" value="NZ_BMKK01000001.1"/>
</dbReference>
<comment type="caution">
    <text evidence="1">The sequence shown here is derived from an EMBL/GenBank/DDBJ whole genome shotgun (WGS) entry which is preliminary data.</text>
</comment>
<dbReference type="Proteomes" id="UP000609064">
    <property type="component" value="Unassembled WGS sequence"/>
</dbReference>
<dbReference type="EMBL" id="BMKK01000001">
    <property type="protein sequence ID" value="GGD43882.1"/>
    <property type="molecule type" value="Genomic_DNA"/>
</dbReference>
<name>A0A916YFY6_9BACT</name>
<sequence length="228" mass="26938">MTRKEFWKLYEERDSEKILPVLSKAKTFGFSMKEYALQSSALRDYEQLYFLWQLKAKAYTENIKVIFERFEKGETYKEIMLEEAKEKQKKLDSVKADLTKFKSVKKIPFGEIIFEKNEDKTYKLTLPILPYLIDDYICENGILEFDPLEITEKHINKGRIDFEDDTFGQSIYLFGSHNPVDLNFIEFKGTSKNNINIEINLAFLFEYESNGKDQKLVIPLTIPNIFIN</sequence>
<dbReference type="AlphaFoldDB" id="A0A916YFY6"/>
<evidence type="ECO:0000313" key="1">
    <source>
        <dbReference type="EMBL" id="GGD43882.1"/>
    </source>
</evidence>
<organism evidence="1 2">
    <name type="scientific">Emticicia aquatilis</name>
    <dbReference type="NCBI Taxonomy" id="1537369"/>
    <lineage>
        <taxon>Bacteria</taxon>
        <taxon>Pseudomonadati</taxon>
        <taxon>Bacteroidota</taxon>
        <taxon>Cytophagia</taxon>
        <taxon>Cytophagales</taxon>
        <taxon>Leadbetterellaceae</taxon>
        <taxon>Emticicia</taxon>
    </lineage>
</organism>